<comment type="subcellular location">
    <subcellularLocation>
        <location evidence="1">Membrane</location>
        <topology evidence="1">Multi-pass membrane protein</topology>
    </subcellularLocation>
</comment>
<feature type="transmembrane region" description="Helical" evidence="7">
    <location>
        <begin position="76"/>
        <end position="96"/>
    </location>
</feature>
<keyword evidence="5 7" id="KW-0472">Membrane</keyword>
<feature type="transmembrane region" description="Helical" evidence="7">
    <location>
        <begin position="189"/>
        <end position="216"/>
    </location>
</feature>
<dbReference type="Pfam" id="PF03741">
    <property type="entry name" value="TerC"/>
    <property type="match status" value="1"/>
</dbReference>
<feature type="transmembrane region" description="Helical" evidence="7">
    <location>
        <begin position="290"/>
        <end position="314"/>
    </location>
</feature>
<dbReference type="Proteomes" id="UP001597114">
    <property type="component" value="Unassembled WGS sequence"/>
</dbReference>
<evidence type="ECO:0000256" key="3">
    <source>
        <dbReference type="ARBA" id="ARBA00022692"/>
    </source>
</evidence>
<organism evidence="8 9">
    <name type="scientific">Pseudonocardia yunnanensis</name>
    <dbReference type="NCBI Taxonomy" id="58107"/>
    <lineage>
        <taxon>Bacteria</taxon>
        <taxon>Bacillati</taxon>
        <taxon>Actinomycetota</taxon>
        <taxon>Actinomycetes</taxon>
        <taxon>Pseudonocardiales</taxon>
        <taxon>Pseudonocardiaceae</taxon>
        <taxon>Pseudonocardia</taxon>
    </lineage>
</organism>
<dbReference type="PANTHER" id="PTHR30238">
    <property type="entry name" value="MEMBRANE BOUND PREDICTED REDOX MODULATOR"/>
    <property type="match status" value="1"/>
</dbReference>
<proteinExistence type="inferred from homology"/>
<evidence type="ECO:0000256" key="2">
    <source>
        <dbReference type="ARBA" id="ARBA00007511"/>
    </source>
</evidence>
<name>A0ABW4EP81_9PSEU</name>
<evidence type="ECO:0000256" key="6">
    <source>
        <dbReference type="SAM" id="MobiDB-lite"/>
    </source>
</evidence>
<feature type="compositionally biased region" description="Basic and acidic residues" evidence="6">
    <location>
        <begin position="333"/>
        <end position="356"/>
    </location>
</feature>
<evidence type="ECO:0000256" key="4">
    <source>
        <dbReference type="ARBA" id="ARBA00022989"/>
    </source>
</evidence>
<protein>
    <submittedName>
        <fullName evidence="8">TerC family protein</fullName>
    </submittedName>
</protein>
<dbReference type="PANTHER" id="PTHR30238:SF0">
    <property type="entry name" value="THYLAKOID MEMBRANE PROTEIN TERC, CHLOROPLASTIC"/>
    <property type="match status" value="1"/>
</dbReference>
<dbReference type="InterPro" id="IPR005496">
    <property type="entry name" value="Integral_membrane_TerC"/>
</dbReference>
<keyword evidence="9" id="KW-1185">Reference proteome</keyword>
<dbReference type="InterPro" id="IPR022369">
    <property type="entry name" value="Integral_membrane_TerC_rswitch"/>
</dbReference>
<gene>
    <name evidence="8" type="ORF">ACFSJD_07015</name>
</gene>
<feature type="transmembrane region" description="Helical" evidence="7">
    <location>
        <begin position="222"/>
        <end position="243"/>
    </location>
</feature>
<evidence type="ECO:0000256" key="7">
    <source>
        <dbReference type="SAM" id="Phobius"/>
    </source>
</evidence>
<dbReference type="EMBL" id="JBHUCO010000007">
    <property type="protein sequence ID" value="MFD1517228.1"/>
    <property type="molecule type" value="Genomic_DNA"/>
</dbReference>
<feature type="transmembrane region" description="Helical" evidence="7">
    <location>
        <begin position="131"/>
        <end position="148"/>
    </location>
</feature>
<sequence>MNVPTWLWFATIGGLVAIILADLFLVDHKPHTVTIKEATRWVLFYVTLAVLFGIGIWFFAGGAFAGEFFAGYITEYSLSVDNLFVFVVIMAAFSVPSEHQHRVLLVGIVIALIMRGIFIAIGAAAIAAFSWVFYLFAVILVVTAVNLARQGTEHDEGEPAPVRLLRKYLPVTEEFHGTKLFARIDGKRLLTPMLMVMLAIGFTDLLFALDSIPAIFGLTQEPYLVFTANAFALMGLRQLFFLLGGLLSRLVYLSYGLSVILAFIGVKLVLEALHENNLPFINGGEPVPVPTVGIELSLSVIIGVLAITTVASLVKAKRDPSVVHAPPTAAGNDHSDHSHSDHGQSDDERSDHDQAHTPKSGRSVAGD</sequence>
<reference evidence="9" key="1">
    <citation type="journal article" date="2019" name="Int. J. Syst. Evol. Microbiol.">
        <title>The Global Catalogue of Microorganisms (GCM) 10K type strain sequencing project: providing services to taxonomists for standard genome sequencing and annotation.</title>
        <authorList>
            <consortium name="The Broad Institute Genomics Platform"/>
            <consortium name="The Broad Institute Genome Sequencing Center for Infectious Disease"/>
            <person name="Wu L."/>
            <person name="Ma J."/>
        </authorList>
    </citation>
    <scope>NUCLEOTIDE SEQUENCE [LARGE SCALE GENOMIC DNA]</scope>
    <source>
        <strain evidence="9">CCM 7043</strain>
    </source>
</reference>
<dbReference type="RefSeq" id="WP_344718983.1">
    <property type="nucleotide sequence ID" value="NZ_BAAAUS010000002.1"/>
</dbReference>
<evidence type="ECO:0000256" key="5">
    <source>
        <dbReference type="ARBA" id="ARBA00023136"/>
    </source>
</evidence>
<feature type="transmembrane region" description="Helical" evidence="7">
    <location>
        <begin position="6"/>
        <end position="26"/>
    </location>
</feature>
<feature type="transmembrane region" description="Helical" evidence="7">
    <location>
        <begin position="38"/>
        <end position="64"/>
    </location>
</feature>
<evidence type="ECO:0000313" key="9">
    <source>
        <dbReference type="Proteomes" id="UP001597114"/>
    </source>
</evidence>
<evidence type="ECO:0000313" key="8">
    <source>
        <dbReference type="EMBL" id="MFD1517228.1"/>
    </source>
</evidence>
<accession>A0ABW4EP81</accession>
<keyword evidence="4 7" id="KW-1133">Transmembrane helix</keyword>
<comment type="similarity">
    <text evidence="2">Belongs to the TerC family.</text>
</comment>
<feature type="region of interest" description="Disordered" evidence="6">
    <location>
        <begin position="322"/>
        <end position="367"/>
    </location>
</feature>
<keyword evidence="3 7" id="KW-0812">Transmembrane</keyword>
<feature type="transmembrane region" description="Helical" evidence="7">
    <location>
        <begin position="103"/>
        <end position="125"/>
    </location>
</feature>
<feature type="transmembrane region" description="Helical" evidence="7">
    <location>
        <begin position="250"/>
        <end position="270"/>
    </location>
</feature>
<comment type="caution">
    <text evidence="8">The sequence shown here is derived from an EMBL/GenBank/DDBJ whole genome shotgun (WGS) entry which is preliminary data.</text>
</comment>
<evidence type="ECO:0000256" key="1">
    <source>
        <dbReference type="ARBA" id="ARBA00004141"/>
    </source>
</evidence>
<dbReference type="NCBIfam" id="TIGR03718">
    <property type="entry name" value="R_switched_Alx"/>
    <property type="match status" value="1"/>
</dbReference>